<evidence type="ECO:0000313" key="3">
    <source>
        <dbReference type="Proteomes" id="UP000052008"/>
    </source>
</evidence>
<dbReference type="PANTHER" id="PTHR42663">
    <property type="entry name" value="HYDROLASE C777.06C-RELATED-RELATED"/>
    <property type="match status" value="1"/>
</dbReference>
<evidence type="ECO:0000259" key="1">
    <source>
        <dbReference type="SMART" id="SM00849"/>
    </source>
</evidence>
<reference evidence="2 3" key="1">
    <citation type="journal article" date="2015" name="Microbiome">
        <title>Genomic resolution of linkages in carbon, nitrogen, and sulfur cycling among widespread estuary sediment bacteria.</title>
        <authorList>
            <person name="Baker B.J."/>
            <person name="Lazar C.S."/>
            <person name="Teske A.P."/>
            <person name="Dick G.J."/>
        </authorList>
    </citation>
    <scope>NUCLEOTIDE SEQUENCE [LARGE SCALE GENOMIC DNA]</scope>
    <source>
        <strain evidence="2">DG_24</strain>
    </source>
</reference>
<dbReference type="InterPro" id="IPR036866">
    <property type="entry name" value="RibonucZ/Hydroxyglut_hydro"/>
</dbReference>
<protein>
    <recommendedName>
        <fullName evidence="1">Metallo-beta-lactamase domain-containing protein</fullName>
    </recommendedName>
</protein>
<sequence length="275" mass="30257">MPRKVSSRRDRKDVSECIIFLGTGGARIVVAKQVRASGGMWVAINGTNLLLDPGPGCLVKSRTRKEKLDATKLDAILLSHKHLDHSGDVNTMIEAMTDGGFRPKGMLFAPAECLESDPVVLRYVRDYVDEIHELREGGHYTIGRVTVSTPIRHQHGNAETYGMVLTPSGQGPSVAYIADTRYFPELADAYRGDILILNVVFLTKRDYDHLCVEDALKLIRAIQPKLAVITHFGMTVIRAKPWEVAAELESAAGTRVIAARDGMTLDLHLESEPTA</sequence>
<dbReference type="AlphaFoldDB" id="A0A0S7WSD8"/>
<dbReference type="Pfam" id="PF12706">
    <property type="entry name" value="Lactamase_B_2"/>
    <property type="match status" value="1"/>
</dbReference>
<dbReference type="STRING" id="1703770.AMJ39_06145"/>
<dbReference type="PANTHER" id="PTHR42663:SF6">
    <property type="entry name" value="HYDROLASE C777.06C-RELATED"/>
    <property type="match status" value="1"/>
</dbReference>
<dbReference type="Gene3D" id="3.60.15.10">
    <property type="entry name" value="Ribonuclease Z/Hydroxyacylglutathione hydrolase-like"/>
    <property type="match status" value="1"/>
</dbReference>
<comment type="caution">
    <text evidence="2">The sequence shown here is derived from an EMBL/GenBank/DDBJ whole genome shotgun (WGS) entry which is preliminary data.</text>
</comment>
<name>A0A0S7WSD8_UNCT6</name>
<evidence type="ECO:0000313" key="2">
    <source>
        <dbReference type="EMBL" id="KPJ53051.1"/>
    </source>
</evidence>
<dbReference type="InterPro" id="IPR001279">
    <property type="entry name" value="Metallo-B-lactamas"/>
</dbReference>
<dbReference type="EMBL" id="LIZS01000032">
    <property type="protein sequence ID" value="KPJ53051.1"/>
    <property type="molecule type" value="Genomic_DNA"/>
</dbReference>
<feature type="domain" description="Metallo-beta-lactamase" evidence="1">
    <location>
        <begin position="37"/>
        <end position="231"/>
    </location>
</feature>
<dbReference type="SUPFAM" id="SSF56281">
    <property type="entry name" value="Metallo-hydrolase/oxidoreductase"/>
    <property type="match status" value="1"/>
</dbReference>
<dbReference type="Proteomes" id="UP000052008">
    <property type="component" value="Unassembled WGS sequence"/>
</dbReference>
<dbReference type="CDD" id="cd07741">
    <property type="entry name" value="metallo-hydrolase-like_MBL-fold"/>
    <property type="match status" value="1"/>
</dbReference>
<accession>A0A0S7WSD8</accession>
<gene>
    <name evidence="2" type="ORF">AMJ39_06145</name>
</gene>
<organism evidence="2 3">
    <name type="scientific">candidate division TA06 bacterium DG_24</name>
    <dbReference type="NCBI Taxonomy" id="1703770"/>
    <lineage>
        <taxon>Bacteria</taxon>
        <taxon>Bacteria division TA06</taxon>
    </lineage>
</organism>
<proteinExistence type="predicted"/>
<dbReference type="SMART" id="SM00849">
    <property type="entry name" value="Lactamase_B"/>
    <property type="match status" value="1"/>
</dbReference>